<comment type="caution">
    <text evidence="6">Lacks conserved residue(s) required for the propagation of feature annotation.</text>
</comment>
<dbReference type="PROSITE" id="PS01230">
    <property type="entry name" value="TRMA_1"/>
    <property type="match status" value="1"/>
</dbReference>
<evidence type="ECO:0000256" key="7">
    <source>
        <dbReference type="PROSITE-ProRule" id="PRU10015"/>
    </source>
</evidence>
<dbReference type="Gene3D" id="3.40.50.150">
    <property type="entry name" value="Vaccinia Virus protein VP39"/>
    <property type="match status" value="1"/>
</dbReference>
<dbReference type="Pfam" id="PF22766">
    <property type="entry name" value="ZW10_C2"/>
    <property type="match status" value="1"/>
</dbReference>
<dbReference type="EC" id="2.1.1.35" evidence="4"/>
<dbReference type="InterPro" id="IPR048344">
    <property type="entry name" value="Zw10_middle"/>
</dbReference>
<reference evidence="11" key="1">
    <citation type="submission" date="2021-04" db="EMBL/GenBank/DDBJ databases">
        <authorList>
            <person name="Chebbi M.A.C M."/>
        </authorList>
    </citation>
    <scope>NUCLEOTIDE SEQUENCE</scope>
</reference>
<keyword evidence="2 6" id="KW-0808">Transferase</keyword>
<proteinExistence type="inferred from homology"/>
<evidence type="ECO:0000256" key="3">
    <source>
        <dbReference type="ARBA" id="ARBA00022691"/>
    </source>
</evidence>
<dbReference type="Pfam" id="PF20666">
    <property type="entry name" value="ZW10_C"/>
    <property type="match status" value="1"/>
</dbReference>
<dbReference type="InterPro" id="IPR055148">
    <property type="entry name" value="ZW10_C_2"/>
</dbReference>
<evidence type="ECO:0000256" key="1">
    <source>
        <dbReference type="ARBA" id="ARBA00022603"/>
    </source>
</evidence>
<dbReference type="GO" id="GO:0003723">
    <property type="term" value="F:RNA binding"/>
    <property type="evidence" value="ECO:0007669"/>
    <property type="project" value="TreeGrafter"/>
</dbReference>
<dbReference type="CDD" id="cd02440">
    <property type="entry name" value="AdoMet_MTases"/>
    <property type="match status" value="1"/>
</dbReference>
<dbReference type="Gene3D" id="3.30.70.330">
    <property type="match status" value="1"/>
</dbReference>
<feature type="domain" description="Centromere/kinetochore protein zw10 C-terminal" evidence="9">
    <location>
        <begin position="933"/>
        <end position="1064"/>
    </location>
</feature>
<dbReference type="InterPro" id="IPR035979">
    <property type="entry name" value="RBD_domain_sf"/>
</dbReference>
<keyword evidence="12" id="KW-1185">Reference proteome</keyword>
<dbReference type="Pfam" id="PF05958">
    <property type="entry name" value="tRNA_U5-meth_tr"/>
    <property type="match status" value="1"/>
</dbReference>
<dbReference type="InterPro" id="IPR010280">
    <property type="entry name" value="U5_MeTrfase_fam"/>
</dbReference>
<organism evidence="11 12">
    <name type="scientific">Cotesia congregata</name>
    <name type="common">Parasitoid wasp</name>
    <name type="synonym">Apanteles congregatus</name>
    <dbReference type="NCBI Taxonomy" id="51543"/>
    <lineage>
        <taxon>Eukaryota</taxon>
        <taxon>Metazoa</taxon>
        <taxon>Ecdysozoa</taxon>
        <taxon>Arthropoda</taxon>
        <taxon>Hexapoda</taxon>
        <taxon>Insecta</taxon>
        <taxon>Pterygota</taxon>
        <taxon>Neoptera</taxon>
        <taxon>Endopterygota</taxon>
        <taxon>Hymenoptera</taxon>
        <taxon>Apocrita</taxon>
        <taxon>Ichneumonoidea</taxon>
        <taxon>Braconidae</taxon>
        <taxon>Microgastrinae</taxon>
        <taxon>Cotesia</taxon>
    </lineage>
</organism>
<evidence type="ECO:0000256" key="2">
    <source>
        <dbReference type="ARBA" id="ARBA00022679"/>
    </source>
</evidence>
<dbReference type="Proteomes" id="UP000786811">
    <property type="component" value="Unassembled WGS sequence"/>
</dbReference>
<comment type="catalytic activity">
    <reaction evidence="5">
        <text>uridine(54) in tRNA + S-adenosyl-L-methionine = 5-methyluridine(54) in tRNA + S-adenosyl-L-homocysteine + H(+)</text>
        <dbReference type="Rhea" id="RHEA:42712"/>
        <dbReference type="Rhea" id="RHEA-COMP:10167"/>
        <dbReference type="Rhea" id="RHEA-COMP:10193"/>
        <dbReference type="ChEBI" id="CHEBI:15378"/>
        <dbReference type="ChEBI" id="CHEBI:57856"/>
        <dbReference type="ChEBI" id="CHEBI:59789"/>
        <dbReference type="ChEBI" id="CHEBI:65315"/>
        <dbReference type="ChEBI" id="CHEBI:74447"/>
        <dbReference type="EC" id="2.1.1.35"/>
    </reaction>
    <physiologicalReaction direction="left-to-right" evidence="5">
        <dbReference type="Rhea" id="RHEA:42713"/>
    </physiologicalReaction>
</comment>
<dbReference type="Pfam" id="PF20665">
    <property type="entry name" value="Zw10_middle"/>
    <property type="match status" value="1"/>
</dbReference>
<dbReference type="GO" id="GO:0032259">
    <property type="term" value="P:methylation"/>
    <property type="evidence" value="ECO:0007669"/>
    <property type="project" value="UniProtKB-KW"/>
</dbReference>
<evidence type="ECO:0000259" key="9">
    <source>
        <dbReference type="Pfam" id="PF20666"/>
    </source>
</evidence>
<comment type="caution">
    <text evidence="11">The sequence shown here is derived from an EMBL/GenBank/DDBJ whole genome shotgun (WGS) entry which is preliminary data.</text>
</comment>
<dbReference type="PANTHER" id="PTHR45904:SF2">
    <property type="entry name" value="TRNA (URACIL-5-)-METHYLTRANSFERASE HOMOLOG A"/>
    <property type="match status" value="1"/>
</dbReference>
<dbReference type="InterPro" id="IPR030390">
    <property type="entry name" value="MeTrfase_TrmA_AS"/>
</dbReference>
<protein>
    <recommendedName>
        <fullName evidence="4">tRNA (uracil(54)-C(5))-methyltransferase</fullName>
        <ecNumber evidence="4">2.1.1.35</ecNumber>
    </recommendedName>
</protein>
<accession>A0A8J2MU85</accession>
<dbReference type="InterPro" id="IPR029063">
    <property type="entry name" value="SAM-dependent_MTases_sf"/>
</dbReference>
<feature type="active site" description="Nucleophile" evidence="6">
    <location>
        <position position="531"/>
    </location>
</feature>
<dbReference type="InterPro" id="IPR048343">
    <property type="entry name" value="ZW10_C"/>
</dbReference>
<feature type="binding site" evidence="6">
    <location>
        <position position="503"/>
    </location>
    <ligand>
        <name>S-adenosyl-L-methionine</name>
        <dbReference type="ChEBI" id="CHEBI:59789"/>
    </ligand>
</feature>
<evidence type="ECO:0000313" key="12">
    <source>
        <dbReference type="Proteomes" id="UP000786811"/>
    </source>
</evidence>
<dbReference type="OrthoDB" id="534815at2759"/>
<dbReference type="PROSITE" id="PS51687">
    <property type="entry name" value="SAM_MT_RNA_M5U"/>
    <property type="match status" value="1"/>
</dbReference>
<keyword evidence="3 6" id="KW-0949">S-adenosyl-L-methionine</keyword>
<keyword evidence="1 6" id="KW-0489">Methyltransferase</keyword>
<feature type="domain" description="Centromere/kinetochore protein zw10 middle" evidence="8">
    <location>
        <begin position="676"/>
        <end position="888"/>
    </location>
</feature>
<dbReference type="EMBL" id="CAJNRD030001124">
    <property type="protein sequence ID" value="CAG5108495.1"/>
    <property type="molecule type" value="Genomic_DNA"/>
</dbReference>
<dbReference type="GO" id="GO:0030697">
    <property type="term" value="F:tRNA (uracil(54)-C5)-methyltransferase activity, S-adenosyl methionine-dependent"/>
    <property type="evidence" value="ECO:0007669"/>
    <property type="project" value="UniProtKB-EC"/>
</dbReference>
<dbReference type="InterPro" id="IPR012677">
    <property type="entry name" value="Nucleotide-bd_a/b_plait_sf"/>
</dbReference>
<dbReference type="AlphaFoldDB" id="A0A8J2MU85"/>
<feature type="active site" evidence="7">
    <location>
        <position position="531"/>
    </location>
</feature>
<comment type="similarity">
    <text evidence="6">Belongs to the class I-like SAM-binding methyltransferase superfamily. RNA M5U methyltransferase family.</text>
</comment>
<dbReference type="PANTHER" id="PTHR45904">
    <property type="entry name" value="TRNA (URACIL-5-)-METHYLTRANSFERASE"/>
    <property type="match status" value="1"/>
</dbReference>
<evidence type="ECO:0000256" key="6">
    <source>
        <dbReference type="PROSITE-ProRule" id="PRU01024"/>
    </source>
</evidence>
<dbReference type="InterPro" id="IPR046362">
    <property type="entry name" value="Zw10/DSL1_C_sf"/>
</dbReference>
<sequence>MTDAAEDCEEKLSNVEETDELNNPYAYLEREDFTSEKFKILVSGLPKYFGIKQVKKLFNEKLGLQTCKIKPLNNKLNWIFVNFRNEEAREHGLKTIDGMVWKNCQLTAKKAKAAPDPFIKRKLEADEKNCKKLKTNDEDNDQEQKEEIISVLDQIKSTTIPLWDVPYEKQLSMKHSEMRSIIAKLGQLIARNNSGLTGWIEKQRAVNDGLICELKPILSAEEINGYRNKCEFTIGKNEDNEILIGFRMSSYAAGSTTVGPIDHLCHIPERMKIAVRVFQKFVRESQLDVYDPVNHKGFWSQITVRATRLGHLMLIIGTYPKNLPVDISFDDLVAKIINFFEEGDGKEAQVTSLYIQMMGGSDSDGGNRPQERNGPIKHLSGSLHIEELLMGLKFRISPQAFFQINSQGAEILYQAAIDLAQCDKENTSLLDICCGTGTIGLCFAKHCAEVLGIEIVGDAIKDAKENAKQNNIDNCEFFVGKAESLLKAVIQRTIKENIIAVVDPPRAGLHHQAVLSLRKTKKVSKILYVSCDPKAAMSNLVDLARPVSKQYLGEPFVPIKAIPVDMFPNTKHCELIILLERLSSTASYSPDTLIACNSSLYLSAKLLELEQFTKSVDKLRQNKDYVEAARVLQKIIVLLTDEESHDDLQMLSIYSAIKENYQLTYRSLLSTVLKLWEEHVIWAASDDDKNSKTNNNDTSSVSLTIDCDPDEIKNIIQALHYLSELPLCLEHFSTKLMKLIIKPIISAECSVFVLDEKVFNVVTSNEKKELPSYKSILHNLKMLFQFIYQHLNVIIDDKMFISRLNEHLWTQLSEYLLNNCINDIIPSSSVELNNFKSIEDDIHEFEQYLGEIGFITQEQLVISNYIKDVDNLYIAKICQEFLVKASQLVKKNLHDSFKHDHHVNEKLERESDEIVNCTLINAQTERHLNKNTFILPACQISASARELLQLVHDILNEAVLNSENSTAASAKLYYTSRNVIEHYVWTVPEYHKKFLETIPQQVALFHNNCMYLAHNLMTLGHEYKAKLPKLKNHNITYVDLTLKLRNIGSQTFLNHVKYQRGIITDIIKDSGLSQLAQNQLPSSSGVERALRQCIRQLELLKTVWFNVLPINVYHKTLGCILNSMIEDLICKVTILEDISADAATELVNLFNMLVKRAPLIFSEENSVNRYVKKWQKMLELIKVLEASLKDIEKRWADGKGPLAREFSASQVKQLVRALFQNTERRSALLATIK</sequence>
<dbReference type="InterPro" id="IPR045850">
    <property type="entry name" value="TRM2_met"/>
</dbReference>
<feature type="domain" description="ZW10 C-terminal helical" evidence="10">
    <location>
        <begin position="1088"/>
        <end position="1232"/>
    </location>
</feature>
<dbReference type="SUPFAM" id="SSF54928">
    <property type="entry name" value="RNA-binding domain, RBD"/>
    <property type="match status" value="1"/>
</dbReference>
<evidence type="ECO:0000259" key="8">
    <source>
        <dbReference type="Pfam" id="PF20665"/>
    </source>
</evidence>
<evidence type="ECO:0000313" key="11">
    <source>
        <dbReference type="EMBL" id="CAG5108495.1"/>
    </source>
</evidence>
<evidence type="ECO:0000259" key="10">
    <source>
        <dbReference type="Pfam" id="PF22766"/>
    </source>
</evidence>
<feature type="binding site" evidence="6">
    <location>
        <position position="454"/>
    </location>
    <ligand>
        <name>S-adenosyl-L-methionine</name>
        <dbReference type="ChEBI" id="CHEBI:59789"/>
    </ligand>
</feature>
<evidence type="ECO:0000256" key="5">
    <source>
        <dbReference type="ARBA" id="ARBA00047278"/>
    </source>
</evidence>
<dbReference type="Gene3D" id="1.10.357.150">
    <property type="match status" value="1"/>
</dbReference>
<dbReference type="SUPFAM" id="SSF53335">
    <property type="entry name" value="S-adenosyl-L-methionine-dependent methyltransferases"/>
    <property type="match status" value="1"/>
</dbReference>
<gene>
    <name evidence="11" type="ORF">HICCMSTLAB_LOCUS13266</name>
</gene>
<dbReference type="Gene3D" id="2.40.50.1070">
    <property type="match status" value="1"/>
</dbReference>
<feature type="binding site" evidence="6">
    <location>
        <position position="403"/>
    </location>
    <ligand>
        <name>S-adenosyl-L-methionine</name>
        <dbReference type="ChEBI" id="CHEBI:59789"/>
    </ligand>
</feature>
<evidence type="ECO:0000256" key="4">
    <source>
        <dbReference type="ARBA" id="ARBA00033763"/>
    </source>
</evidence>
<name>A0A8J2MU85_COTCN</name>
<dbReference type="GO" id="GO:0006396">
    <property type="term" value="P:RNA processing"/>
    <property type="evidence" value="ECO:0007669"/>
    <property type="project" value="InterPro"/>
</dbReference>